<proteinExistence type="inferred from homology"/>
<evidence type="ECO:0000256" key="4">
    <source>
        <dbReference type="ARBA" id="ARBA00022741"/>
    </source>
</evidence>
<feature type="binding site" evidence="8">
    <location>
        <position position="150"/>
    </location>
    <ligand>
        <name>ATP</name>
        <dbReference type="ChEBI" id="CHEBI:30616"/>
    </ligand>
</feature>
<dbReference type="InterPro" id="IPR010921">
    <property type="entry name" value="Trp_repressor/repl_initiator"/>
</dbReference>
<name>A0A1F7GYQ1_9BACT</name>
<dbReference type="Gene3D" id="3.40.50.300">
    <property type="entry name" value="P-loop containing nucleotide triphosphate hydrolases"/>
    <property type="match status" value="1"/>
</dbReference>
<evidence type="ECO:0000256" key="8">
    <source>
        <dbReference type="HAMAP-Rule" id="MF_00377"/>
    </source>
</evidence>
<feature type="domain" description="AAA+ ATPase" evidence="12">
    <location>
        <begin position="139"/>
        <end position="273"/>
    </location>
</feature>
<dbReference type="InterPro" id="IPR003593">
    <property type="entry name" value="AAA+_ATPase"/>
</dbReference>
<dbReference type="SMART" id="SM00382">
    <property type="entry name" value="AAA"/>
    <property type="match status" value="1"/>
</dbReference>
<keyword evidence="3 8" id="KW-0235">DNA replication</keyword>
<evidence type="ECO:0000256" key="5">
    <source>
        <dbReference type="ARBA" id="ARBA00022840"/>
    </source>
</evidence>
<dbReference type="Gene3D" id="3.30.300.180">
    <property type="match status" value="1"/>
</dbReference>
<dbReference type="Pfam" id="PF08299">
    <property type="entry name" value="Bac_DnaA_C"/>
    <property type="match status" value="1"/>
</dbReference>
<evidence type="ECO:0000313" key="15">
    <source>
        <dbReference type="Proteomes" id="UP000177913"/>
    </source>
</evidence>
<dbReference type="HAMAP" id="MF_00377">
    <property type="entry name" value="DnaA_bact"/>
    <property type="match status" value="1"/>
</dbReference>
<dbReference type="PANTHER" id="PTHR30050">
    <property type="entry name" value="CHROMOSOMAL REPLICATION INITIATOR PROTEIN DNAA"/>
    <property type="match status" value="1"/>
</dbReference>
<dbReference type="AlphaFoldDB" id="A0A1F7GYQ1"/>
<dbReference type="SUPFAM" id="SSF48295">
    <property type="entry name" value="TrpR-like"/>
    <property type="match status" value="1"/>
</dbReference>
<dbReference type="PANTHER" id="PTHR30050:SF2">
    <property type="entry name" value="CHROMOSOMAL REPLICATION INITIATOR PROTEIN DNAA"/>
    <property type="match status" value="1"/>
</dbReference>
<dbReference type="EMBL" id="MFZO01000039">
    <property type="protein sequence ID" value="OGK24061.1"/>
    <property type="molecule type" value="Genomic_DNA"/>
</dbReference>
<dbReference type="Gene3D" id="1.10.1750.10">
    <property type="match status" value="1"/>
</dbReference>
<comment type="subcellular location">
    <subcellularLocation>
        <location evidence="8">Cytoplasm</location>
    </subcellularLocation>
</comment>
<keyword evidence="6 8" id="KW-0446">Lipid-binding</keyword>
<reference evidence="14 15" key="1">
    <citation type="journal article" date="2016" name="Nat. Commun.">
        <title>Thousands of microbial genomes shed light on interconnected biogeochemical processes in an aquifer system.</title>
        <authorList>
            <person name="Anantharaman K."/>
            <person name="Brown C.T."/>
            <person name="Hug L.A."/>
            <person name="Sharon I."/>
            <person name="Castelle C.J."/>
            <person name="Probst A.J."/>
            <person name="Thomas B.C."/>
            <person name="Singh A."/>
            <person name="Wilkins M.J."/>
            <person name="Karaoz U."/>
            <person name="Brodie E.L."/>
            <person name="Williams K.H."/>
            <person name="Hubbard S.S."/>
            <person name="Banfield J.F."/>
        </authorList>
    </citation>
    <scope>NUCLEOTIDE SEQUENCE [LARGE SCALE GENOMIC DNA]</scope>
</reference>
<dbReference type="CDD" id="cd00009">
    <property type="entry name" value="AAA"/>
    <property type="match status" value="1"/>
</dbReference>
<comment type="domain">
    <text evidence="8">Domain I is involved in oligomerization and binding regulators, domain II is flexibile and of varying length in different bacteria, domain III forms the AAA+ region, while domain IV binds dsDNA.</text>
</comment>
<feature type="domain" description="Chromosomal replication initiator DnaA C-terminal" evidence="13">
    <location>
        <begin position="349"/>
        <end position="418"/>
    </location>
</feature>
<evidence type="ECO:0000256" key="10">
    <source>
        <dbReference type="RuleBase" id="RU000577"/>
    </source>
</evidence>
<comment type="caution">
    <text evidence="8">Lacks conserved residue(s) required for the propagation of feature annotation.</text>
</comment>
<evidence type="ECO:0000256" key="11">
    <source>
        <dbReference type="RuleBase" id="RU004227"/>
    </source>
</evidence>
<comment type="subunit">
    <text evidence="8">Oligomerizes as a right-handed, spiral filament on DNA at oriC.</text>
</comment>
<keyword evidence="4 8" id="KW-0547">Nucleotide-binding</keyword>
<dbReference type="InterPro" id="IPR013317">
    <property type="entry name" value="DnaA_dom"/>
</dbReference>
<sequence>MFILSSFWDKFLESLAKNKKVPVLFSFLKQLKPVELTEEKIVLGCQNQGLKFYLDKRPLELEDIVSSYAGKKLRVELVVIASKKKNKEAPLLNFQPTLGDLFYKTGLHAKFSFENFAVSSTNQIGFAAAQAVTNGLGYTYNPLVLYGGVGVGKTHLAQAIGRNILEHDQEKKVFFCPGDQFTNELIESIRTKSTPQFRRKYRKLNLLVVDDVQFIAGKQAVQEEFFHTFNSIVSFGGQVVLTSDRPPSEIKNLEDRLRSRFSGGLTVDIQPPDFELRTAILLIKAREKNIEIDIEAAKIIADQVTDSRALEGTLLSLYSKVLGGTERIGLESVESFFSKKQVEKIRKITPTDVLKKVCSFYNVRVSHLKGESRTSNVVLPRQITMYLLRSDFKLKLEEIAYFLKRKDHTTVIHAVEKINRLLIKDPLFKKEVDQIVDSLHLST</sequence>
<evidence type="ECO:0000256" key="2">
    <source>
        <dbReference type="ARBA" id="ARBA00022490"/>
    </source>
</evidence>
<dbReference type="GO" id="GO:0006275">
    <property type="term" value="P:regulation of DNA replication"/>
    <property type="evidence" value="ECO:0007669"/>
    <property type="project" value="UniProtKB-UniRule"/>
</dbReference>
<dbReference type="Pfam" id="PF00308">
    <property type="entry name" value="Bac_DnaA"/>
    <property type="match status" value="1"/>
</dbReference>
<comment type="caution">
    <text evidence="14">The sequence shown here is derived from an EMBL/GenBank/DDBJ whole genome shotgun (WGS) entry which is preliminary data.</text>
</comment>
<dbReference type="GO" id="GO:0005886">
    <property type="term" value="C:plasma membrane"/>
    <property type="evidence" value="ECO:0007669"/>
    <property type="project" value="TreeGrafter"/>
</dbReference>
<dbReference type="NCBIfam" id="TIGR00362">
    <property type="entry name" value="DnaA"/>
    <property type="match status" value="1"/>
</dbReference>
<dbReference type="GO" id="GO:0008289">
    <property type="term" value="F:lipid binding"/>
    <property type="evidence" value="ECO:0007669"/>
    <property type="project" value="UniProtKB-KW"/>
</dbReference>
<keyword evidence="2 8" id="KW-0963">Cytoplasm</keyword>
<evidence type="ECO:0000256" key="6">
    <source>
        <dbReference type="ARBA" id="ARBA00023121"/>
    </source>
</evidence>
<dbReference type="Gene3D" id="1.10.8.60">
    <property type="match status" value="1"/>
</dbReference>
<organism evidence="14 15">
    <name type="scientific">Candidatus Roizmanbacteria bacterium RIFCSPHIGHO2_02_FULL_38_11</name>
    <dbReference type="NCBI Taxonomy" id="1802039"/>
    <lineage>
        <taxon>Bacteria</taxon>
        <taxon>Candidatus Roizmaniibacteriota</taxon>
    </lineage>
</organism>
<dbReference type="InterPro" id="IPR020591">
    <property type="entry name" value="Chromosome_initiator_DnaA-like"/>
</dbReference>
<gene>
    <name evidence="8" type="primary">dnaA</name>
    <name evidence="14" type="ORF">A3C25_05100</name>
</gene>
<evidence type="ECO:0000313" key="14">
    <source>
        <dbReference type="EMBL" id="OGK24061.1"/>
    </source>
</evidence>
<keyword evidence="7 8" id="KW-0238">DNA-binding</keyword>
<dbReference type="SUPFAM" id="SSF52540">
    <property type="entry name" value="P-loop containing nucleoside triphosphate hydrolases"/>
    <property type="match status" value="1"/>
</dbReference>
<dbReference type="PRINTS" id="PR00051">
    <property type="entry name" value="DNAA"/>
</dbReference>
<feature type="binding site" evidence="8">
    <location>
        <position position="154"/>
    </location>
    <ligand>
        <name>ATP</name>
        <dbReference type="ChEBI" id="CHEBI:30616"/>
    </ligand>
</feature>
<dbReference type="GO" id="GO:0003688">
    <property type="term" value="F:DNA replication origin binding"/>
    <property type="evidence" value="ECO:0007669"/>
    <property type="project" value="UniProtKB-UniRule"/>
</dbReference>
<keyword evidence="5 8" id="KW-0067">ATP-binding</keyword>
<dbReference type="Proteomes" id="UP000177913">
    <property type="component" value="Unassembled WGS sequence"/>
</dbReference>
<dbReference type="CDD" id="cd06571">
    <property type="entry name" value="Bac_DnaA_C"/>
    <property type="match status" value="1"/>
</dbReference>
<evidence type="ECO:0000256" key="1">
    <source>
        <dbReference type="ARBA" id="ARBA00006583"/>
    </source>
</evidence>
<evidence type="ECO:0000256" key="7">
    <source>
        <dbReference type="ARBA" id="ARBA00023125"/>
    </source>
</evidence>
<dbReference type="InterPro" id="IPR001957">
    <property type="entry name" value="Chromosome_initiator_DnaA"/>
</dbReference>
<evidence type="ECO:0000259" key="12">
    <source>
        <dbReference type="SMART" id="SM00382"/>
    </source>
</evidence>
<feature type="binding site" evidence="8">
    <location>
        <position position="152"/>
    </location>
    <ligand>
        <name>ATP</name>
        <dbReference type="ChEBI" id="CHEBI:30616"/>
    </ligand>
</feature>
<dbReference type="PROSITE" id="PS01008">
    <property type="entry name" value="DNAA"/>
    <property type="match status" value="1"/>
</dbReference>
<feature type="binding site" evidence="8">
    <location>
        <position position="153"/>
    </location>
    <ligand>
        <name>ATP</name>
        <dbReference type="ChEBI" id="CHEBI:30616"/>
    </ligand>
</feature>
<dbReference type="InterPro" id="IPR013159">
    <property type="entry name" value="DnaA_C"/>
</dbReference>
<dbReference type="InterPro" id="IPR027417">
    <property type="entry name" value="P-loop_NTPase"/>
</dbReference>
<evidence type="ECO:0000256" key="9">
    <source>
        <dbReference type="NCBIfam" id="TIGR00362"/>
    </source>
</evidence>
<dbReference type="SMART" id="SM00760">
    <property type="entry name" value="Bac_DnaA_C"/>
    <property type="match status" value="1"/>
</dbReference>
<dbReference type="GO" id="GO:0005737">
    <property type="term" value="C:cytoplasm"/>
    <property type="evidence" value="ECO:0007669"/>
    <property type="project" value="UniProtKB-SubCell"/>
</dbReference>
<dbReference type="GO" id="GO:0006270">
    <property type="term" value="P:DNA replication initiation"/>
    <property type="evidence" value="ECO:0007669"/>
    <property type="project" value="UniProtKB-UniRule"/>
</dbReference>
<feature type="region of interest" description="Domain I, interacts with DnaA modulators" evidence="8">
    <location>
        <begin position="1"/>
        <end position="89"/>
    </location>
</feature>
<evidence type="ECO:0000259" key="13">
    <source>
        <dbReference type="SMART" id="SM00760"/>
    </source>
</evidence>
<dbReference type="GO" id="GO:0005524">
    <property type="term" value="F:ATP binding"/>
    <property type="evidence" value="ECO:0007669"/>
    <property type="project" value="UniProtKB-UniRule"/>
</dbReference>
<feature type="region of interest" description="Domain IV, binds dsDNA" evidence="8">
    <location>
        <begin position="322"/>
        <end position="443"/>
    </location>
</feature>
<accession>A0A1F7GYQ1</accession>
<dbReference type="InterPro" id="IPR018312">
    <property type="entry name" value="Chromosome_initiator_DnaA_CS"/>
</dbReference>
<protein>
    <recommendedName>
        <fullName evidence="8 9">Chromosomal replication initiator protein DnaA</fullName>
    </recommendedName>
</protein>
<evidence type="ECO:0000256" key="3">
    <source>
        <dbReference type="ARBA" id="ARBA00022705"/>
    </source>
</evidence>
<comment type="function">
    <text evidence="8 10">Plays an essential role in the initiation and regulation of chromosomal replication. ATP-DnaA binds to the origin of replication (oriC) to initiate formation of the DNA replication initiation complex once per cell cycle. Binds the DnaA box (a 9 base pair repeat at the origin) and separates the double-stranded (ds)DNA. Forms a right-handed helical filament on oriC DNA; dsDNA binds to the exterior of the filament while single-stranded (ss)DNA is stabiized in the filament's interior. The ATP-DnaA-oriC complex binds and stabilizes one strand of the AT-rich DNA unwinding element (DUE), permitting loading of DNA polymerase. After initiation quickly degrades to an ADP-DnaA complex that is not apt for DNA replication. Binds acidic phospholipids.</text>
</comment>
<comment type="similarity">
    <text evidence="1 8 11">Belongs to the DnaA family.</text>
</comment>
<dbReference type="InterPro" id="IPR038454">
    <property type="entry name" value="DnaA_N_sf"/>
</dbReference>